<dbReference type="AlphaFoldDB" id="A0A927N1T6"/>
<reference evidence="1" key="1">
    <citation type="submission" date="2020-10" db="EMBL/GenBank/DDBJ databases">
        <title>Sequencing the genomes of 1000 actinobacteria strains.</title>
        <authorList>
            <person name="Klenk H.-P."/>
        </authorList>
    </citation>
    <scope>NUCLEOTIDE SEQUENCE</scope>
    <source>
        <strain evidence="1">DSM 45354</strain>
    </source>
</reference>
<keyword evidence="2" id="KW-1185">Reference proteome</keyword>
<protein>
    <recommendedName>
        <fullName evidence="3">2'-5' RNA ligase family protein</fullName>
    </recommendedName>
</protein>
<evidence type="ECO:0000313" key="2">
    <source>
        <dbReference type="Proteomes" id="UP000638648"/>
    </source>
</evidence>
<evidence type="ECO:0000313" key="1">
    <source>
        <dbReference type="EMBL" id="MBE1607090.1"/>
    </source>
</evidence>
<sequence>MVEGVGIRSSELRARGRAALAAGQVALDTPPEDGGRWGLTALLRPTGAVLASLVDLADRASAVAGPGHWMHGATEVHLTIRTFEPHRRVIGEDDPRLSRYRQALAAAVVGLIPFHLRLRGLSPHPRGVAVLGEPVEETADLLRLRLWEALRSDETADGPPQRDWYANLVHFAAPVSCPADVVAWCDARADLDVGTLRFSDVEVVRWSWDGMRMRATTLDLVSLCAG</sequence>
<dbReference type="EMBL" id="JADBEM010000001">
    <property type="protein sequence ID" value="MBE1607090.1"/>
    <property type="molecule type" value="Genomic_DNA"/>
</dbReference>
<name>A0A927N1T6_9ACTN</name>
<dbReference type="Proteomes" id="UP000638648">
    <property type="component" value="Unassembled WGS sequence"/>
</dbReference>
<dbReference type="RefSeq" id="WP_192751088.1">
    <property type="nucleotide sequence ID" value="NZ_BAABJL010000151.1"/>
</dbReference>
<gene>
    <name evidence="1" type="ORF">HEB94_003938</name>
</gene>
<evidence type="ECO:0008006" key="3">
    <source>
        <dbReference type="Google" id="ProtNLM"/>
    </source>
</evidence>
<proteinExistence type="predicted"/>
<accession>A0A927N1T6</accession>
<organism evidence="1 2">
    <name type="scientific">Actinopolymorpha pittospori</name>
    <dbReference type="NCBI Taxonomy" id="648752"/>
    <lineage>
        <taxon>Bacteria</taxon>
        <taxon>Bacillati</taxon>
        <taxon>Actinomycetota</taxon>
        <taxon>Actinomycetes</taxon>
        <taxon>Propionibacteriales</taxon>
        <taxon>Actinopolymorphaceae</taxon>
        <taxon>Actinopolymorpha</taxon>
    </lineage>
</organism>
<comment type="caution">
    <text evidence="1">The sequence shown here is derived from an EMBL/GenBank/DDBJ whole genome shotgun (WGS) entry which is preliminary data.</text>
</comment>